<reference evidence="2 3" key="1">
    <citation type="submission" date="2016-10" db="EMBL/GenBank/DDBJ databases">
        <authorList>
            <person name="de Groot N.N."/>
        </authorList>
    </citation>
    <scope>NUCLEOTIDE SEQUENCE [LARGE SCALE GENOMIC DNA]</scope>
    <source>
        <strain evidence="2 3">DSM 43941</strain>
    </source>
</reference>
<dbReference type="InterPro" id="IPR000477">
    <property type="entry name" value="RT_dom"/>
</dbReference>
<feature type="domain" description="Reverse transcriptase" evidence="1">
    <location>
        <begin position="48"/>
        <end position="279"/>
    </location>
</feature>
<evidence type="ECO:0000259" key="1">
    <source>
        <dbReference type="PROSITE" id="PS50878"/>
    </source>
</evidence>
<keyword evidence="2" id="KW-0548">Nucleotidyltransferase</keyword>
<keyword evidence="3" id="KW-1185">Reference proteome</keyword>
<keyword evidence="2" id="KW-0695">RNA-directed DNA polymerase</keyword>
<organism evidence="2 3">
    <name type="scientific">Actinoplanes derwentensis</name>
    <dbReference type="NCBI Taxonomy" id="113562"/>
    <lineage>
        <taxon>Bacteria</taxon>
        <taxon>Bacillati</taxon>
        <taxon>Actinomycetota</taxon>
        <taxon>Actinomycetes</taxon>
        <taxon>Micromonosporales</taxon>
        <taxon>Micromonosporaceae</taxon>
        <taxon>Actinoplanes</taxon>
    </lineage>
</organism>
<sequence length="502" mass="56470">MRPVPSEILAQLELAEAARREATAAEALMPSSPGQDEMREGAEVFARWLAGQLQSGLTTCRGLVVAVAKPETGSRPVAIWGFAERVTYRALTDLLMTKAQHENDRNNEAYQAFAVAPLRYAETQYRRSDTRSSPLFLFQPEDAIVQYVVKADLASFYDYIDHDILGRELLLRTSDHESIACLLDLLLEVQGRRYGIPQLLEPSDRLSDLYASRILRAIRRKQWPAWRYNDDFRIAAETFEDTKRALDDLTTAARDNGLVLNEAKTRTPTFITYWQENHVPDYVDATADIDPTWAIDTLNSTVTPREVAAGSSIELPIHLQEADRAATRRIRHALIRLSDPTESRAVEVMAKVEHIVAFVPSTTPYVLRYLRAMASVDHSSVTGIVESLTTDVSLSGWQRLCLIRTIREIGLTDTQPFTDWVKEQRGQRYEPTVRAEAALALAAVNLFEVQDVVRALDEEPSALANWYLACALELRRHRTISDETYDAIRDDSGLHAAILASS</sequence>
<protein>
    <submittedName>
        <fullName evidence="2">Reverse transcriptase (RNA-dependent DNA polymerase)</fullName>
    </submittedName>
</protein>
<evidence type="ECO:0000313" key="2">
    <source>
        <dbReference type="EMBL" id="SDT80354.1"/>
    </source>
</evidence>
<dbReference type="Proteomes" id="UP000198688">
    <property type="component" value="Chromosome I"/>
</dbReference>
<dbReference type="EMBL" id="LT629758">
    <property type="protein sequence ID" value="SDT80354.1"/>
    <property type="molecule type" value="Genomic_DNA"/>
</dbReference>
<dbReference type="OrthoDB" id="4578876at2"/>
<accession>A0A1H2DCP5</accession>
<dbReference type="PROSITE" id="PS50878">
    <property type="entry name" value="RT_POL"/>
    <property type="match status" value="1"/>
</dbReference>
<dbReference type="Pfam" id="PF00078">
    <property type="entry name" value="RVT_1"/>
    <property type="match status" value="1"/>
</dbReference>
<name>A0A1H2DCP5_9ACTN</name>
<dbReference type="STRING" id="113562.SAMN04489716_9167"/>
<gene>
    <name evidence="2" type="ORF">SAMN04489716_9167</name>
</gene>
<evidence type="ECO:0000313" key="3">
    <source>
        <dbReference type="Proteomes" id="UP000198688"/>
    </source>
</evidence>
<dbReference type="AlphaFoldDB" id="A0A1H2DCP5"/>
<proteinExistence type="predicted"/>
<keyword evidence="2" id="KW-0808">Transferase</keyword>
<dbReference type="CDD" id="cd01646">
    <property type="entry name" value="RT_Bac_retron_I"/>
    <property type="match status" value="1"/>
</dbReference>
<dbReference type="GO" id="GO:0003964">
    <property type="term" value="F:RNA-directed DNA polymerase activity"/>
    <property type="evidence" value="ECO:0007669"/>
    <property type="project" value="UniProtKB-KW"/>
</dbReference>
<dbReference type="RefSeq" id="WP_092555625.1">
    <property type="nucleotide sequence ID" value="NZ_BOMJ01000127.1"/>
</dbReference>